<protein>
    <submittedName>
        <fullName evidence="6">Probable transcriptional regulator</fullName>
    </submittedName>
</protein>
<keyword evidence="2" id="KW-0805">Transcription regulation</keyword>
<evidence type="ECO:0000313" key="7">
    <source>
        <dbReference type="Proteomes" id="UP000002438"/>
    </source>
</evidence>
<dbReference type="InterPro" id="IPR036388">
    <property type="entry name" value="WH-like_DNA-bd_sf"/>
</dbReference>
<dbReference type="PATRIC" id="fig|208964.12.peg.2663"/>
<dbReference type="InterPro" id="IPR058163">
    <property type="entry name" value="LysR-type_TF_proteobact-type"/>
</dbReference>
<dbReference type="GO" id="GO:0006351">
    <property type="term" value="P:DNA-templated transcription"/>
    <property type="evidence" value="ECO:0000318"/>
    <property type="project" value="GO_Central"/>
</dbReference>
<evidence type="ECO:0000256" key="2">
    <source>
        <dbReference type="ARBA" id="ARBA00023015"/>
    </source>
</evidence>
<dbReference type="Gene3D" id="3.40.190.290">
    <property type="match status" value="1"/>
</dbReference>
<dbReference type="RefSeq" id="NP_251237.1">
    <property type="nucleotide sequence ID" value="NC_002516.2"/>
</dbReference>
<dbReference type="PaxDb" id="208964-PA2547"/>
<dbReference type="STRING" id="208964.PA2547"/>
<name>Q9I0T7_PSEAE</name>
<evidence type="ECO:0000256" key="4">
    <source>
        <dbReference type="ARBA" id="ARBA00023163"/>
    </source>
</evidence>
<dbReference type="BioCyc" id="PAER208964:G1FZ6-2582-MONOMER"/>
<dbReference type="PANTHER" id="PTHR30537:SF5">
    <property type="entry name" value="HTH-TYPE TRANSCRIPTIONAL ACTIVATOR TTDR-RELATED"/>
    <property type="match status" value="1"/>
</dbReference>
<dbReference type="PseudoCAP" id="PA2547"/>
<dbReference type="PIR" id="B83328">
    <property type="entry name" value="B83328"/>
</dbReference>
<dbReference type="SUPFAM" id="SSF46785">
    <property type="entry name" value="Winged helix' DNA-binding domain"/>
    <property type="match status" value="1"/>
</dbReference>
<comment type="similarity">
    <text evidence="1">Belongs to the LysR transcriptional regulatory family.</text>
</comment>
<dbReference type="InterPro" id="IPR005119">
    <property type="entry name" value="LysR_subst-bd"/>
</dbReference>
<dbReference type="FunFam" id="1.10.10.10:FF:000001">
    <property type="entry name" value="LysR family transcriptional regulator"/>
    <property type="match status" value="1"/>
</dbReference>
<accession>Q9I0T7</accession>
<dbReference type="AlphaFoldDB" id="Q9I0T7"/>
<reference evidence="6 7" key="1">
    <citation type="journal article" date="2000" name="Nature">
        <title>Complete genome sequence of Pseudomonas aeruginosa PAO1, an opportunistic pathogen.</title>
        <authorList>
            <person name="Stover C.K."/>
            <person name="Pham X.Q."/>
            <person name="Erwin A.L."/>
            <person name="Mizoguchi S.D."/>
            <person name="Warrener P."/>
            <person name="Hickey M.J."/>
            <person name="Brinkman F.S."/>
            <person name="Hufnagle W.O."/>
            <person name="Kowalik D.J."/>
            <person name="Lagrou M."/>
            <person name="Garber R.L."/>
            <person name="Goltry L."/>
            <person name="Tolentino E."/>
            <person name="Westbrock-Wadman S."/>
            <person name="Yuan Y."/>
            <person name="Brody L.L."/>
            <person name="Coulter S.N."/>
            <person name="Folger K.R."/>
            <person name="Kas A."/>
            <person name="Larbig K."/>
            <person name="Lim R."/>
            <person name="Smith K."/>
            <person name="Spencer D."/>
            <person name="Wong G.K."/>
            <person name="Wu Z."/>
            <person name="Paulsen I.T."/>
            <person name="Reizer J."/>
            <person name="Saier M.H."/>
            <person name="Hancock R.E."/>
            <person name="Lory S."/>
            <person name="Olson M.V."/>
        </authorList>
    </citation>
    <scope>NUCLEOTIDE SEQUENCE [LARGE SCALE GENOMIC DNA]</scope>
    <source>
        <strain evidence="7">ATCC 15692 / DSM 22644 / CIP 104116 / JCM 14847 / LMG 12228 / 1C / PRS 101 / PAO1</strain>
    </source>
</reference>
<sequence>MNYPVDHLTALKVFRAVAANGGFAAAARQMNLSPAAVSKNVAELEAHLKVRLINRTTRSMSLTEAGEVYRQRLERILDDLEAADAALTSMQQGPSGLLRVSAPLTLALTCLTPAIPAFLQRYPELRLELLLQDGRQDLIAEGIDLALRGSDRVADSGLVARPLLVLEHVLCAAPAYLSQHGQPLRPEALREHECIRFSLSGHADRWTFRKDRECIAVPIAGRYRVSSSLAVRDALLAGFGLSLIPRLYVQAELAEGRLVELLADWKADETAIHAVYPSRQLAGKTRVFLDFLTETMAQGHDSPTL</sequence>
<gene>
    <name evidence="6" type="ordered locus">PA2547</name>
</gene>
<keyword evidence="3" id="KW-0238">DNA-binding</keyword>
<keyword evidence="4" id="KW-0804">Transcription</keyword>
<dbReference type="Proteomes" id="UP000002438">
    <property type="component" value="Chromosome"/>
</dbReference>
<evidence type="ECO:0000256" key="3">
    <source>
        <dbReference type="ARBA" id="ARBA00023125"/>
    </source>
</evidence>
<organism evidence="6 7">
    <name type="scientific">Pseudomonas aeruginosa (strain ATCC 15692 / DSM 22644 / CIP 104116 / JCM 14847 / LMG 12228 / 1C / PRS 101 / PAO1)</name>
    <dbReference type="NCBI Taxonomy" id="208964"/>
    <lineage>
        <taxon>Bacteria</taxon>
        <taxon>Pseudomonadati</taxon>
        <taxon>Pseudomonadota</taxon>
        <taxon>Gammaproteobacteria</taxon>
        <taxon>Pseudomonadales</taxon>
        <taxon>Pseudomonadaceae</taxon>
        <taxon>Pseudomonas</taxon>
    </lineage>
</organism>
<dbReference type="GO" id="GO:0003700">
    <property type="term" value="F:DNA-binding transcription factor activity"/>
    <property type="evidence" value="ECO:0000318"/>
    <property type="project" value="GO_Central"/>
</dbReference>
<dbReference type="InterPro" id="IPR036390">
    <property type="entry name" value="WH_DNA-bd_sf"/>
</dbReference>
<dbReference type="InterPro" id="IPR000847">
    <property type="entry name" value="LysR_HTH_N"/>
</dbReference>
<dbReference type="SMR" id="Q9I0T7"/>
<dbReference type="InParanoid" id="Q9I0T7"/>
<dbReference type="CDD" id="cd08422">
    <property type="entry name" value="PBP2_CrgA_like"/>
    <property type="match status" value="1"/>
</dbReference>
<dbReference type="SUPFAM" id="SSF53850">
    <property type="entry name" value="Periplasmic binding protein-like II"/>
    <property type="match status" value="1"/>
</dbReference>
<dbReference type="EMBL" id="AE004091">
    <property type="protein sequence ID" value="AAG05935.1"/>
    <property type="molecule type" value="Genomic_DNA"/>
</dbReference>
<dbReference type="PROSITE" id="PS50931">
    <property type="entry name" value="HTH_LYSR"/>
    <property type="match status" value="1"/>
</dbReference>
<feature type="domain" description="HTH lysR-type" evidence="5">
    <location>
        <begin position="1"/>
        <end position="63"/>
    </location>
</feature>
<dbReference type="RefSeq" id="WP_003143867.1">
    <property type="nucleotide sequence ID" value="NC_002516.2"/>
</dbReference>
<dbReference type="GeneID" id="882899"/>
<dbReference type="PANTHER" id="PTHR30537">
    <property type="entry name" value="HTH-TYPE TRANSCRIPTIONAL REGULATOR"/>
    <property type="match status" value="1"/>
</dbReference>
<dbReference type="HOGENOM" id="CLU_039613_16_2_6"/>
<dbReference type="PhylomeDB" id="Q9I0T7"/>
<evidence type="ECO:0000256" key="1">
    <source>
        <dbReference type="ARBA" id="ARBA00009437"/>
    </source>
</evidence>
<dbReference type="FunCoup" id="Q9I0T7">
    <property type="interactions" value="102"/>
</dbReference>
<dbReference type="Pfam" id="PF03466">
    <property type="entry name" value="LysR_substrate"/>
    <property type="match status" value="1"/>
</dbReference>
<evidence type="ECO:0000313" key="6">
    <source>
        <dbReference type="EMBL" id="AAG05935.1"/>
    </source>
</evidence>
<dbReference type="GO" id="GO:0043565">
    <property type="term" value="F:sequence-specific DNA binding"/>
    <property type="evidence" value="ECO:0000318"/>
    <property type="project" value="GO_Central"/>
</dbReference>
<dbReference type="Pfam" id="PF00126">
    <property type="entry name" value="HTH_1"/>
    <property type="match status" value="1"/>
</dbReference>
<keyword evidence="7" id="KW-1185">Reference proteome</keyword>
<evidence type="ECO:0000259" key="5">
    <source>
        <dbReference type="PROSITE" id="PS50931"/>
    </source>
</evidence>
<dbReference type="Gene3D" id="1.10.10.10">
    <property type="entry name" value="Winged helix-like DNA-binding domain superfamily/Winged helix DNA-binding domain"/>
    <property type="match status" value="1"/>
</dbReference>
<dbReference type="KEGG" id="pae:PA2547"/>
<dbReference type="OrthoDB" id="8885940at2"/>
<proteinExistence type="inferred from homology"/>